<dbReference type="EMBL" id="DF977469">
    <property type="protein sequence ID" value="GAP86899.2"/>
    <property type="molecule type" value="Genomic_DNA"/>
</dbReference>
<feature type="compositionally biased region" description="Basic and acidic residues" evidence="1">
    <location>
        <begin position="146"/>
        <end position="171"/>
    </location>
</feature>
<dbReference type="GO" id="GO:0005634">
    <property type="term" value="C:nucleus"/>
    <property type="evidence" value="ECO:0007669"/>
    <property type="project" value="TreeGrafter"/>
</dbReference>
<sequence length="600" mass="65603">MFSCMCKFIQTVQSVGSPFIEVTASQCAAGMGPAGVRGRSFLAADAPHKVSRFFQDSATPCAINATKTGARENGCHEPENHGWTASTIGRVKMQSVQVRRRAVLQGKFFNILSYRYSLRDGAMAAVVNDFPTDRSRFHNMITSPRLQHEHSNARDSPYRPEYNNRPRDAASHKTRSPAPSVCPRSATPSKRPWDGTEVAIDQKQLSSTGDISRFPSPPDSSSSRPPSVRGTTQDTNTFASYMASDTQHVALGVAPATTTARQQPSPESHSSDSPTADSPAYNASAPQRGHTVVVRDLAHIQSLARADLMNGGNGPGILNDPPLQAMKYEISGMPIGDIIEMVAALLTKITTTNDLQHDALHRNATHQQTAANHNNDGPSMSPLSSSVLAFHGKNVPAITILSYLSRIHKYCPTTYEVFLSLLVYFDRMTERVNNLVVEAEETRRQLRSQQARQPQATSSSDASPVKKPDTEMRDASGDETYPDLVDDDDEEVNAGSGAELSTSPATYFVVDSFNIHRLIIAGVTCASKFFSDVFYTNSRYAKVGGLPLAELNHLELQFLLLNDFRLCVPVEDLEAYATMLVEFYAREVVAQRSRPTAGTD</sequence>
<dbReference type="PANTHER" id="PTHR15615">
    <property type="match status" value="1"/>
</dbReference>
<evidence type="ECO:0000313" key="2">
    <source>
        <dbReference type="EMBL" id="GAP86899.2"/>
    </source>
</evidence>
<dbReference type="STRING" id="77044.A0A1W2TFP9"/>
<accession>A0A1W2TFP9</accession>
<feature type="compositionally biased region" description="Acidic residues" evidence="1">
    <location>
        <begin position="480"/>
        <end position="492"/>
    </location>
</feature>
<keyword evidence="3" id="KW-1185">Reference proteome</keyword>
<feature type="region of interest" description="Disordered" evidence="1">
    <location>
        <begin position="256"/>
        <end position="287"/>
    </location>
</feature>
<feature type="compositionally biased region" description="Polar residues" evidence="1">
    <location>
        <begin position="447"/>
        <end position="462"/>
    </location>
</feature>
<dbReference type="Gene3D" id="1.10.472.10">
    <property type="entry name" value="Cyclin-like"/>
    <property type="match status" value="1"/>
</dbReference>
<dbReference type="PANTHER" id="PTHR15615:SF94">
    <property type="entry name" value="PHO85 CYCLIN-6-RELATED"/>
    <property type="match status" value="1"/>
</dbReference>
<dbReference type="OrthoDB" id="1060854at2759"/>
<dbReference type="Pfam" id="PF08613">
    <property type="entry name" value="Cyclin"/>
    <property type="match status" value="2"/>
</dbReference>
<evidence type="ECO:0000256" key="1">
    <source>
        <dbReference type="SAM" id="MobiDB-lite"/>
    </source>
</evidence>
<feature type="compositionally biased region" description="Basic and acidic residues" evidence="1">
    <location>
        <begin position="464"/>
        <end position="476"/>
    </location>
</feature>
<feature type="region of interest" description="Disordered" evidence="1">
    <location>
        <begin position="141"/>
        <end position="234"/>
    </location>
</feature>
<evidence type="ECO:0000313" key="3">
    <source>
        <dbReference type="Proteomes" id="UP000054516"/>
    </source>
</evidence>
<protein>
    <submittedName>
        <fullName evidence="2">Putative PHO85 cyclin-6</fullName>
    </submittedName>
</protein>
<dbReference type="AlphaFoldDB" id="A0A1W2TFP9"/>
<name>A0A1W2TFP9_ROSNE</name>
<dbReference type="GO" id="GO:0000307">
    <property type="term" value="C:cyclin-dependent protein kinase holoenzyme complex"/>
    <property type="evidence" value="ECO:0007669"/>
    <property type="project" value="TreeGrafter"/>
</dbReference>
<feature type="region of interest" description="Disordered" evidence="1">
    <location>
        <begin position="443"/>
        <end position="498"/>
    </location>
</feature>
<dbReference type="CDD" id="cd20558">
    <property type="entry name" value="CYCLIN_ScPCL7-like"/>
    <property type="match status" value="1"/>
</dbReference>
<gene>
    <name evidence="2" type="ORF">SAMD00023353_2400420</name>
</gene>
<organism evidence="2">
    <name type="scientific">Rosellinia necatrix</name>
    <name type="common">White root-rot fungus</name>
    <dbReference type="NCBI Taxonomy" id="77044"/>
    <lineage>
        <taxon>Eukaryota</taxon>
        <taxon>Fungi</taxon>
        <taxon>Dikarya</taxon>
        <taxon>Ascomycota</taxon>
        <taxon>Pezizomycotina</taxon>
        <taxon>Sordariomycetes</taxon>
        <taxon>Xylariomycetidae</taxon>
        <taxon>Xylariales</taxon>
        <taxon>Xylariaceae</taxon>
        <taxon>Rosellinia</taxon>
    </lineage>
</organism>
<dbReference type="InterPro" id="IPR013922">
    <property type="entry name" value="Cyclin_PHO80-like"/>
</dbReference>
<feature type="compositionally biased region" description="Polar residues" evidence="1">
    <location>
        <begin position="256"/>
        <end position="276"/>
    </location>
</feature>
<dbReference type="Proteomes" id="UP000054516">
    <property type="component" value="Unassembled WGS sequence"/>
</dbReference>
<dbReference type="GO" id="GO:0016538">
    <property type="term" value="F:cyclin-dependent protein serine/threonine kinase regulator activity"/>
    <property type="evidence" value="ECO:0007669"/>
    <property type="project" value="TreeGrafter"/>
</dbReference>
<proteinExistence type="predicted"/>
<dbReference type="GO" id="GO:0019901">
    <property type="term" value="F:protein kinase binding"/>
    <property type="evidence" value="ECO:0007669"/>
    <property type="project" value="InterPro"/>
</dbReference>
<reference evidence="2" key="1">
    <citation type="submission" date="2016-03" db="EMBL/GenBank/DDBJ databases">
        <title>Draft genome sequence of Rosellinia necatrix.</title>
        <authorList>
            <person name="Kanematsu S."/>
        </authorList>
    </citation>
    <scope>NUCLEOTIDE SEQUENCE [LARGE SCALE GENOMIC DNA]</scope>
    <source>
        <strain evidence="2">W97</strain>
    </source>
</reference>